<evidence type="ECO:0000256" key="1">
    <source>
        <dbReference type="SAM" id="Coils"/>
    </source>
</evidence>
<evidence type="ECO:0000256" key="2">
    <source>
        <dbReference type="SAM" id="SignalP"/>
    </source>
</evidence>
<dbReference type="AlphaFoldDB" id="A0A0W0RFS2"/>
<reference evidence="3 4" key="1">
    <citation type="submission" date="2015-11" db="EMBL/GenBank/DDBJ databases">
        <title>Genomic analysis of 38 Legionella species identifies large and diverse effector repertoires.</title>
        <authorList>
            <person name="Burstein D."/>
            <person name="Amaro F."/>
            <person name="Zusman T."/>
            <person name="Lifshitz Z."/>
            <person name="Cohen O."/>
            <person name="Gilbert J.A."/>
            <person name="Pupko T."/>
            <person name="Shuman H.A."/>
            <person name="Segal G."/>
        </authorList>
    </citation>
    <scope>NUCLEOTIDE SEQUENCE [LARGE SCALE GENOMIC DNA]</scope>
    <source>
        <strain evidence="3 4">WIGA</strain>
    </source>
</reference>
<organism evidence="3 4">
    <name type="scientific">Legionella bozemanae</name>
    <name type="common">Fluoribacter bozemanae</name>
    <dbReference type="NCBI Taxonomy" id="447"/>
    <lineage>
        <taxon>Bacteria</taxon>
        <taxon>Pseudomonadati</taxon>
        <taxon>Pseudomonadota</taxon>
        <taxon>Gammaproteobacteria</taxon>
        <taxon>Legionellales</taxon>
        <taxon>Legionellaceae</taxon>
        <taxon>Legionella</taxon>
    </lineage>
</organism>
<dbReference type="EMBL" id="LNXU01000041">
    <property type="protein sequence ID" value="KTC69919.1"/>
    <property type="molecule type" value="Genomic_DNA"/>
</dbReference>
<dbReference type="PATRIC" id="fig|447.4.peg.3200"/>
<dbReference type="Pfam" id="PF13728">
    <property type="entry name" value="TraF"/>
    <property type="match status" value="1"/>
</dbReference>
<name>A0A0W0RFS2_LEGBO</name>
<keyword evidence="4" id="KW-1185">Reference proteome</keyword>
<protein>
    <submittedName>
        <fullName evidence="3">Putative conjugative transfer protein TrbB</fullName>
    </submittedName>
</protein>
<feature type="signal peptide" evidence="2">
    <location>
        <begin position="1"/>
        <end position="19"/>
    </location>
</feature>
<feature type="coiled-coil region" evidence="1">
    <location>
        <begin position="19"/>
        <end position="52"/>
    </location>
</feature>
<evidence type="ECO:0000313" key="3">
    <source>
        <dbReference type="EMBL" id="KTC69919.1"/>
    </source>
</evidence>
<accession>A0A0W0RFS2</accession>
<proteinExistence type="predicted"/>
<keyword evidence="2" id="KW-0732">Signal</keyword>
<evidence type="ECO:0000313" key="4">
    <source>
        <dbReference type="Proteomes" id="UP000054695"/>
    </source>
</evidence>
<feature type="chain" id="PRO_5006910869" evidence="2">
    <location>
        <begin position="20"/>
        <end position="87"/>
    </location>
</feature>
<dbReference type="STRING" id="447.Lboz_2999"/>
<sequence>MKKRFFLIVLFLLSTHSFANVALDELTQLLNKKQEQQEMARTKNKRISALSEHHYFIFIYRSTCPHCHQFAPILRDFASSFHIPVEA</sequence>
<keyword evidence="1" id="KW-0175">Coiled coil</keyword>
<dbReference type="InterPro" id="IPR039555">
    <property type="entry name" value="TraF/TrbB"/>
</dbReference>
<gene>
    <name evidence="3" type="ORF">Lboz_2999</name>
</gene>
<dbReference type="Gene3D" id="3.40.30.10">
    <property type="entry name" value="Glutaredoxin"/>
    <property type="match status" value="1"/>
</dbReference>
<feature type="non-terminal residue" evidence="3">
    <location>
        <position position="87"/>
    </location>
</feature>
<dbReference type="SUPFAM" id="SSF52833">
    <property type="entry name" value="Thioredoxin-like"/>
    <property type="match status" value="1"/>
</dbReference>
<dbReference type="RefSeq" id="WP_162264062.1">
    <property type="nucleotide sequence ID" value="NZ_LNXU01000041.1"/>
</dbReference>
<comment type="caution">
    <text evidence="3">The sequence shown here is derived from an EMBL/GenBank/DDBJ whole genome shotgun (WGS) entry which is preliminary data.</text>
</comment>
<dbReference type="Proteomes" id="UP000054695">
    <property type="component" value="Unassembled WGS sequence"/>
</dbReference>
<dbReference type="InterPro" id="IPR036249">
    <property type="entry name" value="Thioredoxin-like_sf"/>
</dbReference>